<dbReference type="PANTHER" id="PTHR11695:SF294">
    <property type="entry name" value="RETICULON-4-INTERACTING PROTEIN 1, MITOCHONDRIAL"/>
    <property type="match status" value="1"/>
</dbReference>
<dbReference type="Proteomes" id="UP000094336">
    <property type="component" value="Unassembled WGS sequence"/>
</dbReference>
<evidence type="ECO:0000313" key="5">
    <source>
        <dbReference type="EMBL" id="ODQ83038.1"/>
    </source>
</evidence>
<dbReference type="RefSeq" id="XP_018988366.1">
    <property type="nucleotide sequence ID" value="XM_019132277.1"/>
</dbReference>
<name>A0A1E3QZH4_9ASCO</name>
<gene>
    <name evidence="5" type="ORF">BABINDRAFT_57243</name>
</gene>
<dbReference type="InterPro" id="IPR013154">
    <property type="entry name" value="ADH-like_N"/>
</dbReference>
<dbReference type="SMART" id="SM00829">
    <property type="entry name" value="PKS_ER"/>
    <property type="match status" value="1"/>
</dbReference>
<dbReference type="GO" id="GO:0005811">
    <property type="term" value="C:lipid droplet"/>
    <property type="evidence" value="ECO:0007669"/>
    <property type="project" value="UniProtKB-SubCell"/>
</dbReference>
<evidence type="ECO:0000313" key="6">
    <source>
        <dbReference type="Proteomes" id="UP000094336"/>
    </source>
</evidence>
<proteinExistence type="inferred from homology"/>
<keyword evidence="6" id="KW-1185">Reference proteome</keyword>
<dbReference type="GeneID" id="30150130"/>
<keyword evidence="2" id="KW-0551">Lipid droplet</keyword>
<comment type="subcellular location">
    <subcellularLocation>
        <location evidence="1">Lipid droplet</location>
    </subcellularLocation>
</comment>
<dbReference type="AlphaFoldDB" id="A0A1E3QZH4"/>
<organism evidence="5 6">
    <name type="scientific">Babjeviella inositovora NRRL Y-12698</name>
    <dbReference type="NCBI Taxonomy" id="984486"/>
    <lineage>
        <taxon>Eukaryota</taxon>
        <taxon>Fungi</taxon>
        <taxon>Dikarya</taxon>
        <taxon>Ascomycota</taxon>
        <taxon>Saccharomycotina</taxon>
        <taxon>Pichiomycetes</taxon>
        <taxon>Serinales incertae sedis</taxon>
        <taxon>Babjeviella</taxon>
    </lineage>
</organism>
<dbReference type="SUPFAM" id="SSF50129">
    <property type="entry name" value="GroES-like"/>
    <property type="match status" value="1"/>
</dbReference>
<dbReference type="EMBL" id="KV454426">
    <property type="protein sequence ID" value="ODQ83038.1"/>
    <property type="molecule type" value="Genomic_DNA"/>
</dbReference>
<evidence type="ECO:0000256" key="3">
    <source>
        <dbReference type="ARBA" id="ARBA00038249"/>
    </source>
</evidence>
<dbReference type="InterPro" id="IPR050700">
    <property type="entry name" value="YIM1/Zinc_Alcohol_DH_Fams"/>
</dbReference>
<reference evidence="6" key="1">
    <citation type="submission" date="2016-05" db="EMBL/GenBank/DDBJ databases">
        <title>Comparative genomics of biotechnologically important yeasts.</title>
        <authorList>
            <consortium name="DOE Joint Genome Institute"/>
            <person name="Riley R."/>
            <person name="Haridas S."/>
            <person name="Wolfe K.H."/>
            <person name="Lopes M.R."/>
            <person name="Hittinger C.T."/>
            <person name="Goker M."/>
            <person name="Salamov A."/>
            <person name="Wisecaver J."/>
            <person name="Long T.M."/>
            <person name="Aerts A.L."/>
            <person name="Barry K."/>
            <person name="Choi C."/>
            <person name="Clum A."/>
            <person name="Coughlan A.Y."/>
            <person name="Deshpande S."/>
            <person name="Douglass A.P."/>
            <person name="Hanson S.J."/>
            <person name="Klenk H.-P."/>
            <person name="Labutti K."/>
            <person name="Lapidus A."/>
            <person name="Lindquist E."/>
            <person name="Lipzen A."/>
            <person name="Meier-Kolthoff J.P."/>
            <person name="Ohm R.A."/>
            <person name="Otillar R.P."/>
            <person name="Pangilinan J."/>
            <person name="Peng Y."/>
            <person name="Rokas A."/>
            <person name="Rosa C.A."/>
            <person name="Scheuner C."/>
            <person name="Sibirny A.A."/>
            <person name="Slot J.C."/>
            <person name="Stielow J.B."/>
            <person name="Sun H."/>
            <person name="Kurtzman C.P."/>
            <person name="Blackwell M."/>
            <person name="Grigoriev I.V."/>
            <person name="Jeffries T.W."/>
        </authorList>
    </citation>
    <scope>NUCLEOTIDE SEQUENCE [LARGE SCALE GENOMIC DNA]</scope>
    <source>
        <strain evidence="6">NRRL Y-12698</strain>
    </source>
</reference>
<dbReference type="Pfam" id="PF08240">
    <property type="entry name" value="ADH_N"/>
    <property type="match status" value="1"/>
</dbReference>
<dbReference type="InterPro" id="IPR011032">
    <property type="entry name" value="GroES-like_sf"/>
</dbReference>
<evidence type="ECO:0000256" key="1">
    <source>
        <dbReference type="ARBA" id="ARBA00004502"/>
    </source>
</evidence>
<evidence type="ECO:0000256" key="2">
    <source>
        <dbReference type="ARBA" id="ARBA00022677"/>
    </source>
</evidence>
<dbReference type="OrthoDB" id="3509362at2759"/>
<dbReference type="GO" id="GO:0005739">
    <property type="term" value="C:mitochondrion"/>
    <property type="evidence" value="ECO:0007669"/>
    <property type="project" value="TreeGrafter"/>
</dbReference>
<feature type="domain" description="Enoyl reductase (ER)" evidence="4">
    <location>
        <begin position="27"/>
        <end position="369"/>
    </location>
</feature>
<protein>
    <recommendedName>
        <fullName evidence="4">Enoyl reductase (ER) domain-containing protein</fullName>
    </recommendedName>
</protein>
<dbReference type="PANTHER" id="PTHR11695">
    <property type="entry name" value="ALCOHOL DEHYDROGENASE RELATED"/>
    <property type="match status" value="1"/>
</dbReference>
<evidence type="ECO:0000259" key="4">
    <source>
        <dbReference type="SMART" id="SM00829"/>
    </source>
</evidence>
<dbReference type="Gene3D" id="3.90.180.10">
    <property type="entry name" value="Medium-chain alcohol dehydrogenases, catalytic domain"/>
    <property type="match status" value="1"/>
</dbReference>
<dbReference type="Pfam" id="PF13602">
    <property type="entry name" value="ADH_zinc_N_2"/>
    <property type="match status" value="1"/>
</dbReference>
<dbReference type="SUPFAM" id="SSF51735">
    <property type="entry name" value="NAD(P)-binding Rossmann-fold domains"/>
    <property type="match status" value="1"/>
</dbReference>
<dbReference type="STRING" id="984486.A0A1E3QZH4"/>
<sequence length="376" mass="40621">MTELADPSKLLYKAVTYQTKATPLALTEESISLVKANGSYNVSTDDILIEIHSAALNPVDMLWHRASNWMVGSNQKTLGRDYAGVVAKVGANLSGKYSVGDKVCGVITEKFGIGTVAQYLVLNPTKNPGIVKVPTDVKLSFNELAAWPLVLNTAYNMLELHGATKPVGSSSNILIIGGATACGQYLIQLAKVAYKVKTIVTVNSGSADDFVKLLGADYTIDYTKHKNIAGPVAKIVQDELGGEKFQFVFDCAGNSDLFPKIDNVLKSKKEGSAVVTIVGDKKPDYETYTFTHALSLGFIKKNIKSKLGLGSLNYSFSMAGPNAEWCKRAMGLFEEGKIKITVDSAYSLEDFSKAVDRLATNRARGKVIIEVKKDQV</sequence>
<comment type="similarity">
    <text evidence="3">Belongs to the YIM1 family.</text>
</comment>
<dbReference type="InterPro" id="IPR020843">
    <property type="entry name" value="ER"/>
</dbReference>
<accession>A0A1E3QZH4</accession>
<dbReference type="Gene3D" id="3.40.50.720">
    <property type="entry name" value="NAD(P)-binding Rossmann-like Domain"/>
    <property type="match status" value="1"/>
</dbReference>
<dbReference type="GO" id="GO:0016491">
    <property type="term" value="F:oxidoreductase activity"/>
    <property type="evidence" value="ECO:0007669"/>
    <property type="project" value="InterPro"/>
</dbReference>
<dbReference type="InterPro" id="IPR036291">
    <property type="entry name" value="NAD(P)-bd_dom_sf"/>
</dbReference>